<evidence type="ECO:0000313" key="3">
    <source>
        <dbReference type="Proteomes" id="UP000198919"/>
    </source>
</evidence>
<evidence type="ECO:0000313" key="4">
    <source>
        <dbReference type="Proteomes" id="UP000224607"/>
    </source>
</evidence>
<dbReference type="RefSeq" id="WP_092510863.1">
    <property type="nucleotide sequence ID" value="NZ_CAWNQB010000078.1"/>
</dbReference>
<accession>A0A1I3RL53</accession>
<evidence type="ECO:0000313" key="2">
    <source>
        <dbReference type="EMBL" id="SFJ45987.1"/>
    </source>
</evidence>
<organism evidence="2 3">
    <name type="scientific">Xenorhabdus mauleonii</name>
    <dbReference type="NCBI Taxonomy" id="351675"/>
    <lineage>
        <taxon>Bacteria</taxon>
        <taxon>Pseudomonadati</taxon>
        <taxon>Pseudomonadota</taxon>
        <taxon>Gammaproteobacteria</taxon>
        <taxon>Enterobacterales</taxon>
        <taxon>Morganellaceae</taxon>
        <taxon>Xenorhabdus</taxon>
    </lineage>
</organism>
<sequence>MTNKITNDEPTYFGKSVVQQLETYKLFRPEAANNVEVIFFDAQGNRHENFYLSKPDGEIQGGGVYITLLISLLDKRPVTIKTDGFVGSHGERYITGVIVTNQA</sequence>
<proteinExistence type="predicted"/>
<keyword evidence="4" id="KW-1185">Reference proteome</keyword>
<reference evidence="1 4" key="3">
    <citation type="journal article" date="2017" name="Nat. Microbiol.">
        <title>Natural product diversity associated with the nematode symbionts Photorhabdus and Xenorhabdus.</title>
        <authorList>
            <person name="Tobias N.J."/>
            <person name="Wolff H."/>
            <person name="Djahanschiri B."/>
            <person name="Grundmann F."/>
            <person name="Kronenwerth M."/>
            <person name="Shi Y.M."/>
            <person name="Simonyi S."/>
            <person name="Grun P."/>
            <person name="Shapiro-Ilan D."/>
            <person name="Pidot S.J."/>
            <person name="Stinear T.P."/>
            <person name="Ebersberger I."/>
            <person name="Bode H.B."/>
        </authorList>
    </citation>
    <scope>NUCLEOTIDE SEQUENCE [LARGE SCALE GENOMIC DNA]</scope>
    <source>
        <strain evidence="1 4">DSM 17908</strain>
    </source>
</reference>
<reference evidence="3" key="2">
    <citation type="submission" date="2016-10" db="EMBL/GenBank/DDBJ databases">
        <authorList>
            <person name="Varghese N."/>
            <person name="Submissions S."/>
        </authorList>
    </citation>
    <scope>NUCLEOTIDE SEQUENCE [LARGE SCALE GENOMIC DNA]</scope>
    <source>
        <strain evidence="3">DSM 17908</strain>
    </source>
</reference>
<dbReference type="AlphaFoldDB" id="A0A1I3RL53"/>
<dbReference type="Proteomes" id="UP000224607">
    <property type="component" value="Unassembled WGS sequence"/>
</dbReference>
<evidence type="ECO:0000313" key="1">
    <source>
        <dbReference type="EMBL" id="PHM39908.1"/>
    </source>
</evidence>
<dbReference type="EMBL" id="FORG01000009">
    <property type="protein sequence ID" value="SFJ45987.1"/>
    <property type="molecule type" value="Genomic_DNA"/>
</dbReference>
<gene>
    <name evidence="2" type="ORF">SAMN05421680_109149</name>
    <name evidence="1" type="ORF">Xmau_02514</name>
</gene>
<name>A0A1I3RL53_9GAMM</name>
<dbReference type="OrthoDB" id="6445774at2"/>
<protein>
    <submittedName>
        <fullName evidence="2">Uncharacterized protein</fullName>
    </submittedName>
</protein>
<dbReference type="Proteomes" id="UP000198919">
    <property type="component" value="Unassembled WGS sequence"/>
</dbReference>
<reference evidence="2" key="1">
    <citation type="submission" date="2016-10" db="EMBL/GenBank/DDBJ databases">
        <authorList>
            <person name="de Groot N.N."/>
        </authorList>
    </citation>
    <scope>NUCLEOTIDE SEQUENCE [LARGE SCALE GENOMIC DNA]</scope>
    <source>
        <strain evidence="2">DSM 17908</strain>
    </source>
</reference>
<dbReference type="EMBL" id="NITY01000008">
    <property type="protein sequence ID" value="PHM39908.1"/>
    <property type="molecule type" value="Genomic_DNA"/>
</dbReference>